<protein>
    <recommendedName>
        <fullName evidence="5">UDP-N-acetylmuramate dehydrogenase</fullName>
        <ecNumber evidence="5">1.3.1.98</ecNumber>
    </recommendedName>
</protein>
<dbReference type="EMBL" id="CAEZVT010000060">
    <property type="protein sequence ID" value="CAB4636304.1"/>
    <property type="molecule type" value="Genomic_DNA"/>
</dbReference>
<dbReference type="Gene3D" id="3.30.43.10">
    <property type="entry name" value="Uridine Diphospho-n-acetylenolpyruvylglucosamine Reductase, domain 2"/>
    <property type="match status" value="1"/>
</dbReference>
<evidence type="ECO:0000256" key="4">
    <source>
        <dbReference type="ARBA" id="ARBA00004752"/>
    </source>
</evidence>
<name>A0A6J6JIM4_9ZZZZ</name>
<evidence type="ECO:0000256" key="3">
    <source>
        <dbReference type="ARBA" id="ARBA00004496"/>
    </source>
</evidence>
<organism evidence="18">
    <name type="scientific">freshwater metagenome</name>
    <dbReference type="NCBI Taxonomy" id="449393"/>
    <lineage>
        <taxon>unclassified sequences</taxon>
        <taxon>metagenomes</taxon>
        <taxon>ecological metagenomes</taxon>
    </lineage>
</organism>
<evidence type="ECO:0000256" key="9">
    <source>
        <dbReference type="ARBA" id="ARBA00022827"/>
    </source>
</evidence>
<evidence type="ECO:0000256" key="5">
    <source>
        <dbReference type="ARBA" id="ARBA00012518"/>
    </source>
</evidence>
<keyword evidence="6" id="KW-0963">Cytoplasm</keyword>
<dbReference type="HAMAP" id="MF_00037">
    <property type="entry name" value="MurB"/>
    <property type="match status" value="1"/>
</dbReference>
<keyword evidence="12" id="KW-0573">Peptidoglycan synthesis</keyword>
<evidence type="ECO:0000256" key="14">
    <source>
        <dbReference type="ARBA" id="ARBA00023306"/>
    </source>
</evidence>
<evidence type="ECO:0000256" key="11">
    <source>
        <dbReference type="ARBA" id="ARBA00022960"/>
    </source>
</evidence>
<evidence type="ECO:0000256" key="7">
    <source>
        <dbReference type="ARBA" id="ARBA00022618"/>
    </source>
</evidence>
<evidence type="ECO:0000313" key="18">
    <source>
        <dbReference type="EMBL" id="CAB4636304.1"/>
    </source>
</evidence>
<dbReference type="GO" id="GO:0051301">
    <property type="term" value="P:cell division"/>
    <property type="evidence" value="ECO:0007669"/>
    <property type="project" value="UniProtKB-KW"/>
</dbReference>
<evidence type="ECO:0000259" key="17">
    <source>
        <dbReference type="PROSITE" id="PS51387"/>
    </source>
</evidence>
<sequence length="345" mass="36889">MIQPLKELTSMRVGGVPASIQVCSTREQLIEKAQEIWSTGDDWIAIGGGTNLVFAEDVSNLHVIQIKTSGIEKTKLDGKQVWKIQAGVDWDQLVAESVAAGLAGIEGMSGIPGTCGAAPVQNIGAYGQELSDVFLRAEFLDYESGEVVILEPRDLKFGYRDSAIKRGRSGIITWIELELIDLEGLSRPLYSGQIAGALNSEMGKQVSLKDVRDSVLKLRAAKGMVLDPQDPNSVSCGSFFTNPIVSDTFARTISSDAPKWETQEDDGLTVKLSAAWLIEQAGIGKGFSLPGSNAAISSKHALAIVNKGGATGEQIAELARYIQERVAAKFGINLVPEPNLIGFSV</sequence>
<dbReference type="Pfam" id="PF01565">
    <property type="entry name" value="FAD_binding_4"/>
    <property type="match status" value="1"/>
</dbReference>
<keyword evidence="7" id="KW-0132">Cell division</keyword>
<dbReference type="PANTHER" id="PTHR21071">
    <property type="entry name" value="UDP-N-ACETYLENOLPYRUVOYLGLUCOSAMINE REDUCTASE"/>
    <property type="match status" value="1"/>
</dbReference>
<evidence type="ECO:0000256" key="1">
    <source>
        <dbReference type="ARBA" id="ARBA00001974"/>
    </source>
</evidence>
<dbReference type="PANTHER" id="PTHR21071:SF4">
    <property type="entry name" value="UDP-N-ACETYLENOLPYRUVOYLGLUCOSAMINE REDUCTASE"/>
    <property type="match status" value="1"/>
</dbReference>
<dbReference type="Gene3D" id="3.30.465.10">
    <property type="match status" value="1"/>
</dbReference>
<dbReference type="InterPro" id="IPR016166">
    <property type="entry name" value="FAD-bd_PCMH"/>
</dbReference>
<accession>A0A6J6JIM4</accession>
<dbReference type="GO" id="GO:0008762">
    <property type="term" value="F:UDP-N-acetylmuramate dehydrogenase activity"/>
    <property type="evidence" value="ECO:0007669"/>
    <property type="project" value="UniProtKB-EC"/>
</dbReference>
<gene>
    <name evidence="18" type="ORF">UFOPK2131_00609</name>
</gene>
<dbReference type="EC" id="1.3.1.98" evidence="5"/>
<dbReference type="PROSITE" id="PS51387">
    <property type="entry name" value="FAD_PCMH"/>
    <property type="match status" value="1"/>
</dbReference>
<evidence type="ECO:0000256" key="12">
    <source>
        <dbReference type="ARBA" id="ARBA00022984"/>
    </source>
</evidence>
<dbReference type="GO" id="GO:0005829">
    <property type="term" value="C:cytosol"/>
    <property type="evidence" value="ECO:0007669"/>
    <property type="project" value="TreeGrafter"/>
</dbReference>
<proteinExistence type="inferred from homology"/>
<dbReference type="GO" id="GO:0071555">
    <property type="term" value="P:cell wall organization"/>
    <property type="evidence" value="ECO:0007669"/>
    <property type="project" value="UniProtKB-KW"/>
</dbReference>
<evidence type="ECO:0000256" key="13">
    <source>
        <dbReference type="ARBA" id="ARBA00023002"/>
    </source>
</evidence>
<dbReference type="NCBIfam" id="TIGR00179">
    <property type="entry name" value="murB"/>
    <property type="match status" value="1"/>
</dbReference>
<keyword evidence="9" id="KW-0274">FAD</keyword>
<dbReference type="UniPathway" id="UPA00219"/>
<evidence type="ECO:0000256" key="8">
    <source>
        <dbReference type="ARBA" id="ARBA00022630"/>
    </source>
</evidence>
<evidence type="ECO:0000256" key="2">
    <source>
        <dbReference type="ARBA" id="ARBA00003921"/>
    </source>
</evidence>
<dbReference type="GO" id="GO:0008360">
    <property type="term" value="P:regulation of cell shape"/>
    <property type="evidence" value="ECO:0007669"/>
    <property type="project" value="UniProtKB-KW"/>
</dbReference>
<comment type="function">
    <text evidence="2">Cell wall formation.</text>
</comment>
<keyword evidence="11" id="KW-0133">Cell shape</keyword>
<dbReference type="NCBIfam" id="NF010478">
    <property type="entry name" value="PRK13903.1"/>
    <property type="match status" value="1"/>
</dbReference>
<dbReference type="GO" id="GO:0009252">
    <property type="term" value="P:peptidoglycan biosynthetic process"/>
    <property type="evidence" value="ECO:0007669"/>
    <property type="project" value="UniProtKB-UniPathway"/>
</dbReference>
<dbReference type="Pfam" id="PF02873">
    <property type="entry name" value="MurB_C"/>
    <property type="match status" value="1"/>
</dbReference>
<keyword evidence="8" id="KW-0285">Flavoprotein</keyword>
<dbReference type="AlphaFoldDB" id="A0A6J6JIM4"/>
<reference evidence="18" key="1">
    <citation type="submission" date="2020-05" db="EMBL/GenBank/DDBJ databases">
        <authorList>
            <person name="Chiriac C."/>
            <person name="Salcher M."/>
            <person name="Ghai R."/>
            <person name="Kavagutti S V."/>
        </authorList>
    </citation>
    <scope>NUCLEOTIDE SEQUENCE</scope>
</reference>
<keyword evidence="13" id="KW-0560">Oxidoreductase</keyword>
<keyword evidence="10" id="KW-0521">NADP</keyword>
<dbReference type="SUPFAM" id="SSF56176">
    <property type="entry name" value="FAD-binding/transporter-associated domain-like"/>
    <property type="match status" value="1"/>
</dbReference>
<dbReference type="InterPro" id="IPR036318">
    <property type="entry name" value="FAD-bd_PCMH-like_sf"/>
</dbReference>
<evidence type="ECO:0000256" key="15">
    <source>
        <dbReference type="ARBA" id="ARBA00023316"/>
    </source>
</evidence>
<keyword evidence="14" id="KW-0131">Cell cycle</keyword>
<dbReference type="InterPro" id="IPR003170">
    <property type="entry name" value="MurB"/>
</dbReference>
<evidence type="ECO:0000256" key="10">
    <source>
        <dbReference type="ARBA" id="ARBA00022857"/>
    </source>
</evidence>
<comment type="cofactor">
    <cofactor evidence="1">
        <name>FAD</name>
        <dbReference type="ChEBI" id="CHEBI:57692"/>
    </cofactor>
</comment>
<dbReference type="InterPro" id="IPR016169">
    <property type="entry name" value="FAD-bd_PCMH_sub2"/>
</dbReference>
<dbReference type="InterPro" id="IPR006094">
    <property type="entry name" value="Oxid_FAD_bind_N"/>
</dbReference>
<feature type="domain" description="FAD-binding PCMH-type" evidence="17">
    <location>
        <begin position="13"/>
        <end position="182"/>
    </location>
</feature>
<comment type="pathway">
    <text evidence="4">Cell wall biogenesis; peptidoglycan biosynthesis.</text>
</comment>
<evidence type="ECO:0000256" key="6">
    <source>
        <dbReference type="ARBA" id="ARBA00022490"/>
    </source>
</evidence>
<dbReference type="Gene3D" id="3.90.78.10">
    <property type="entry name" value="UDP-N-acetylenolpyruvoylglucosamine reductase, C-terminal domain"/>
    <property type="match status" value="1"/>
</dbReference>
<dbReference type="InterPro" id="IPR036635">
    <property type="entry name" value="MurB_C_sf"/>
</dbReference>
<evidence type="ECO:0000256" key="16">
    <source>
        <dbReference type="ARBA" id="ARBA00048914"/>
    </source>
</evidence>
<dbReference type="SUPFAM" id="SSF56194">
    <property type="entry name" value="Uridine diphospho-N-Acetylenolpyruvylglucosamine reductase, MurB, C-terminal domain"/>
    <property type="match status" value="1"/>
</dbReference>
<dbReference type="InterPro" id="IPR016167">
    <property type="entry name" value="FAD-bd_PCMH_sub1"/>
</dbReference>
<dbReference type="GO" id="GO:0071949">
    <property type="term" value="F:FAD binding"/>
    <property type="evidence" value="ECO:0007669"/>
    <property type="project" value="InterPro"/>
</dbReference>
<dbReference type="InterPro" id="IPR011601">
    <property type="entry name" value="MurB_C"/>
</dbReference>
<comment type="subcellular location">
    <subcellularLocation>
        <location evidence="3">Cytoplasm</location>
    </subcellularLocation>
</comment>
<keyword evidence="15" id="KW-0961">Cell wall biogenesis/degradation</keyword>
<comment type="catalytic activity">
    <reaction evidence="16">
        <text>UDP-N-acetyl-alpha-D-muramate + NADP(+) = UDP-N-acetyl-3-O-(1-carboxyvinyl)-alpha-D-glucosamine + NADPH + H(+)</text>
        <dbReference type="Rhea" id="RHEA:12248"/>
        <dbReference type="ChEBI" id="CHEBI:15378"/>
        <dbReference type="ChEBI" id="CHEBI:57783"/>
        <dbReference type="ChEBI" id="CHEBI:58349"/>
        <dbReference type="ChEBI" id="CHEBI:68483"/>
        <dbReference type="ChEBI" id="CHEBI:70757"/>
        <dbReference type="EC" id="1.3.1.98"/>
    </reaction>
</comment>